<keyword evidence="1" id="KW-1133">Transmembrane helix</keyword>
<keyword evidence="3" id="KW-1185">Reference proteome</keyword>
<keyword evidence="2" id="KW-0012">Acyltransferase</keyword>
<dbReference type="AlphaFoldDB" id="A0A6C1EJR6"/>
<sequence>MEKYTTWRDNGTGIAPFLPNTVRKPSSMATACSMVILAVKAVVALPLILIYSFTKQNVLLGLILKLVFSWKEEVSVQGIKKRDVEKSKHYPQKGNLYICNCTSPLEALSAVLLAQGPVSLLVPSNDIVYKVSVKEFFDFILAGGLDIKLYGHEVAGLDQLSNTVNFMFAEGTSCNGKSVLPFSISGRKLKEFIDPSLATMTLAMAKDKKFELQTIQIKTNKTAIITLPISNTEYLSRLLNKGVHVKCKINEPQVISNDLEELRIALNGGDKFKLVSRKLDVESKRKFVKEFTTDQRKKRN</sequence>
<dbReference type="EMBL" id="CP049013">
    <property type="protein sequence ID" value="QID88544.1"/>
    <property type="molecule type" value="Genomic_DNA"/>
</dbReference>
<name>A0A6C1EJR6_SACPS</name>
<gene>
    <name evidence="2" type="primary">LOA1_2</name>
    <name evidence="2" type="ORF">GRS66_011266</name>
</gene>
<feature type="transmembrane region" description="Helical" evidence="1">
    <location>
        <begin position="28"/>
        <end position="51"/>
    </location>
</feature>
<keyword evidence="1" id="KW-0472">Membrane</keyword>
<keyword evidence="2" id="KW-0808">Transferase</keyword>
<organism evidence="2 3">
    <name type="scientific">Saccharomyces pastorianus</name>
    <name type="common">Lager yeast</name>
    <name type="synonym">Saccharomyces cerevisiae x Saccharomyces eubayanus</name>
    <dbReference type="NCBI Taxonomy" id="27292"/>
    <lineage>
        <taxon>Eukaryota</taxon>
        <taxon>Fungi</taxon>
        <taxon>Dikarya</taxon>
        <taxon>Ascomycota</taxon>
        <taxon>Saccharomycotina</taxon>
        <taxon>Saccharomycetes</taxon>
        <taxon>Saccharomycetales</taxon>
        <taxon>Saccharomycetaceae</taxon>
        <taxon>Saccharomyces</taxon>
    </lineage>
</organism>
<accession>A0A6C1EJR6</accession>
<dbReference type="Proteomes" id="UP000501346">
    <property type="component" value="Chromosome SeXVI"/>
</dbReference>
<proteinExistence type="predicted"/>
<keyword evidence="1" id="KW-0812">Transmembrane</keyword>
<reference evidence="2 3" key="1">
    <citation type="journal article" date="2019" name="BMC Genomics">
        <title>Chromosome level assembly and comparative genome analysis confirm lager-brewing yeasts originated from a single hybridization.</title>
        <authorList>
            <person name="Salazar A.N."/>
            <person name="Gorter de Vries A.R."/>
            <person name="van den Broek M."/>
            <person name="Brouwers N."/>
            <person name="de la Torre Cortes P."/>
            <person name="Kuijpers N.G.A."/>
            <person name="Daran J.G."/>
            <person name="Abeel T."/>
        </authorList>
    </citation>
    <scope>NUCLEOTIDE SEQUENCE [LARGE SCALE GENOMIC DNA]</scope>
    <source>
        <strain evidence="2 3">CBS 1483</strain>
    </source>
</reference>
<evidence type="ECO:0000313" key="2">
    <source>
        <dbReference type="EMBL" id="QID88544.1"/>
    </source>
</evidence>
<dbReference type="OrthoDB" id="272512at2759"/>
<protein>
    <submittedName>
        <fullName evidence="2">Lysophosphatidic acid acyltransferase loa1</fullName>
    </submittedName>
</protein>
<evidence type="ECO:0000313" key="3">
    <source>
        <dbReference type="Proteomes" id="UP000501346"/>
    </source>
</evidence>
<evidence type="ECO:0000256" key="1">
    <source>
        <dbReference type="SAM" id="Phobius"/>
    </source>
</evidence>
<dbReference type="GO" id="GO:0016746">
    <property type="term" value="F:acyltransferase activity"/>
    <property type="evidence" value="ECO:0007669"/>
    <property type="project" value="UniProtKB-KW"/>
</dbReference>